<dbReference type="EMBL" id="FMZQ01000005">
    <property type="protein sequence ID" value="SDC67632.1"/>
    <property type="molecule type" value="Genomic_DNA"/>
</dbReference>
<evidence type="ECO:0000313" key="3">
    <source>
        <dbReference type="EMBL" id="SDC67632.1"/>
    </source>
</evidence>
<dbReference type="SUPFAM" id="SSF53756">
    <property type="entry name" value="UDP-Glycosyltransferase/glycogen phosphorylase"/>
    <property type="match status" value="1"/>
</dbReference>
<proteinExistence type="predicted"/>
<dbReference type="InterPro" id="IPR029063">
    <property type="entry name" value="SAM-dependent_MTases_sf"/>
</dbReference>
<feature type="domain" description="Glycosyltransferase 2-like" evidence="1">
    <location>
        <begin position="1535"/>
        <end position="1712"/>
    </location>
</feature>
<dbReference type="GeneID" id="83642418"/>
<reference evidence="4" key="1">
    <citation type="submission" date="2016-10" db="EMBL/GenBank/DDBJ databases">
        <authorList>
            <person name="Varghese N."/>
            <person name="Submissions S."/>
        </authorList>
    </citation>
    <scope>NUCLEOTIDE SEQUENCE [LARGE SCALE GENOMIC DNA]</scope>
    <source>
        <strain evidence="4">DSM 26382</strain>
    </source>
</reference>
<evidence type="ECO:0000259" key="1">
    <source>
        <dbReference type="Pfam" id="PF00535"/>
    </source>
</evidence>
<dbReference type="SUPFAM" id="SSF53448">
    <property type="entry name" value="Nucleotide-diphospho-sugar transferases"/>
    <property type="match status" value="2"/>
</dbReference>
<dbReference type="InterPro" id="IPR032719">
    <property type="entry name" value="WbsX"/>
</dbReference>
<gene>
    <name evidence="3" type="ORF">SAMN05216576_105141</name>
</gene>
<name>A0A1G6NI86_9GAMM</name>
<dbReference type="Pfam" id="PF13649">
    <property type="entry name" value="Methyltransf_25"/>
    <property type="match status" value="1"/>
</dbReference>
<dbReference type="InterPro" id="IPR029044">
    <property type="entry name" value="Nucleotide-diphossugar_trans"/>
</dbReference>
<organism evidence="3 4">
    <name type="scientific">Ectopseudomonas chengduensis</name>
    <dbReference type="NCBI Taxonomy" id="489632"/>
    <lineage>
        <taxon>Bacteria</taxon>
        <taxon>Pseudomonadati</taxon>
        <taxon>Pseudomonadota</taxon>
        <taxon>Gammaproteobacteria</taxon>
        <taxon>Pseudomonadales</taxon>
        <taxon>Pseudomonadaceae</taxon>
        <taxon>Ectopseudomonas</taxon>
    </lineage>
</organism>
<dbReference type="Proteomes" id="UP000199467">
    <property type="component" value="Unassembled WGS sequence"/>
</dbReference>
<dbReference type="CDD" id="cd11579">
    <property type="entry name" value="Glyco_tran_WbsX"/>
    <property type="match status" value="1"/>
</dbReference>
<dbReference type="RefSeq" id="WP_055986459.1">
    <property type="nucleotide sequence ID" value="NZ_FMZQ01000005.1"/>
</dbReference>
<dbReference type="GO" id="GO:0016740">
    <property type="term" value="F:transferase activity"/>
    <property type="evidence" value="ECO:0007669"/>
    <property type="project" value="UniProtKB-KW"/>
</dbReference>
<keyword evidence="3" id="KW-0808">Transferase</keyword>
<dbReference type="PANTHER" id="PTHR41244:SF1">
    <property type="entry name" value="GLYCOSYLTRANSFERASE"/>
    <property type="match status" value="1"/>
</dbReference>
<evidence type="ECO:0000259" key="2">
    <source>
        <dbReference type="Pfam" id="PF13649"/>
    </source>
</evidence>
<dbReference type="InterPro" id="IPR041698">
    <property type="entry name" value="Methyltransf_25"/>
</dbReference>
<dbReference type="CDD" id="cd02440">
    <property type="entry name" value="AdoMet_MTases"/>
    <property type="match status" value="1"/>
</dbReference>
<dbReference type="Pfam" id="PF14307">
    <property type="entry name" value="Glyco_tran_WbsX"/>
    <property type="match status" value="1"/>
</dbReference>
<dbReference type="InterPro" id="IPR001173">
    <property type="entry name" value="Glyco_trans_2-like"/>
</dbReference>
<keyword evidence="4" id="KW-1185">Reference proteome</keyword>
<dbReference type="Gene3D" id="3.90.550.10">
    <property type="entry name" value="Spore Coat Polysaccharide Biosynthesis Protein SpsA, Chain A"/>
    <property type="match status" value="2"/>
</dbReference>
<dbReference type="Gene3D" id="3.40.50.2000">
    <property type="entry name" value="Glycogen Phosphorylase B"/>
    <property type="match status" value="1"/>
</dbReference>
<evidence type="ECO:0000313" key="4">
    <source>
        <dbReference type="Proteomes" id="UP000199467"/>
    </source>
</evidence>
<protein>
    <submittedName>
        <fullName evidence="3">Glycosyl transferase family 2</fullName>
    </submittedName>
</protein>
<accession>A0A1G6NI86</accession>
<dbReference type="SUPFAM" id="SSF53335">
    <property type="entry name" value="S-adenosyl-L-methionine-dependent methyltransferases"/>
    <property type="match status" value="1"/>
</dbReference>
<dbReference type="Pfam" id="PF00535">
    <property type="entry name" value="Glycos_transf_2"/>
    <property type="match status" value="1"/>
</dbReference>
<feature type="domain" description="Methyltransferase" evidence="2">
    <location>
        <begin position="408"/>
        <end position="476"/>
    </location>
</feature>
<dbReference type="Gene3D" id="3.40.50.150">
    <property type="entry name" value="Vaccinia Virus protein VP39"/>
    <property type="match status" value="1"/>
</dbReference>
<dbReference type="Gene3D" id="3.20.20.80">
    <property type="entry name" value="Glycosidases"/>
    <property type="match status" value="1"/>
</dbReference>
<dbReference type="PANTHER" id="PTHR41244">
    <property type="entry name" value="RHAMNAN SYNTHESIS F"/>
    <property type="match status" value="1"/>
</dbReference>
<sequence length="2142" mass="240824">MSVREIHLCIVWDRARHIQDAFIEQLRARFKLLAAYELTWSEERFATNLSRFYGKKLTADSDKQRHCGTGSFLVLLFEDESPVYAHRLTLGGRRRVNSAVFDLKDHFRSRAQGSLPIHATNDIDETRHDLFLLLGQRLEDFVASVADSEWQGQIKQLRQELVGDSSWASLPELFTALNETTPYVVLRNFDDLPGVYTSGEHGDIDLLVADENAALIANGHLVYAGEHRVHYAVNIAGEEVRFDFRRVGDSYYCASFAQDILARRTFDGRGFYTPCSNDHYYSLLYHALLHKPALSEEYAAKLSGLGDTIRARRLLCAMQTLDNFMVENGYRYTRPDDSTVYFNQGLLQSYFSSLSLKCPGDESRILPALRCAPNVAGGQQGSECLSFHLSKERFNLIRPFEHLISGRVLELGAGSGSLTEALSALPGTQIVALEPSQRLGQVLEKRCAGLTNVEVVVGALECLDKATFDHIILMDQALFADRFLGNEVEHSAALKTLLSRLQEYLAEDGTLLLVCENALSLGMLNGSQISANTAFGGQGCESFGRAALQQVLTDAGFLVNQWLYPFPDHRRPRTIVTQSALDMPLDLLPVLWGALNDASSSLELFPSAQLCRNVLSNGMLPDLANAFLVVANRKSVPAPVKPLLLHYSSGRKDVFAKVVEFEQRGSKVFVKNRRLYPDLAERDWLAVRDYEEPFYQGRHWQFELAEALKRPGWTFAVIQRWAARWFQALIQHAGLASRLDSLTAASLVPGSLFDAIPRNMCLQPNGEAVFFDQEWRGQKDLPLGYILFRGIFISLSSIRNVSEPWAGTPTNILSIYSYFCSAVGLPVERSLIERFVLIEQELQSIVGGWHWAAFSKPETFVLNIRPGYVEQSVRNDFMLSAEVEVCVDSTAPASTNQMPRMIAFHLPQFHQVAENDRWWGEGFTEWTNVRQGTPTFDGHYQPHVPGEMGYYDLSDISVLERQAALAREHGLEGFCFYYYWFDGKRLLEKPVDMLLEHPEIDLPFCLCWANENWTRRWDGGDQEVLIAQTYDPAQHEHFARDLTPYLSDPRYIRVAGKPVVLVYRGDIIPDLPGTLAAWRQAWRQAGIGEVYLVGVESFRVYDPDVVGFDANCEFLPHQVNASQIAPDEPLLLPQLPLQFLGDYNKLADHWSERPRPPYKRFRSLVPSWDNSARRRKGRAGLFVNATPARYQSWLERTLERTCEEFEGDERLVFINAWNEWGEGCHLEPDERFGRGYLEATRDAQQALQKRLPIQAQPSNAFQQDYQQWCASRVLAPGERARVAERMASWGALPRILIVIDVSDAAAEVLQSTLDSLDRQTYGAEQVWLRSEPLSVQCDASLEWLPEAQDWAILDGHLERAEYDWLLLLRAGDVLDEQTLLLLADHSANHTGLACCYFDEDRVLDGEYTEPFFKPDFNLDLLRSYPYCGRVLAFERKALLEVGGFIGNFATLSPVDLLWRLFERKGFGSVGHIAHVLIHSSYGLGRWLAEGAVQEQVALVTSAHLSRLGISHQVSPGSVAPLARVHYGAAAQPRVSIVVHAQDQLPLLQRCVESILEKTSYRHYELMLIDNASQQAESLDWFAGMQAMAGSSLQVIRLDQAHSRAALFNLAAARAQGEYLLLLSADTAVIEPGWLEAMLNHAQRPEVGIVGARLIGADQRILHAGLILGLYGVVGSPFEGADARQPGYMHRALVEQNYSAVSADCMLVRRDVLLALQGFDESEQAQSFADVDFCLRARGDGYLTVWTPYATLLQGSSGSRAQQAMSDASIDLFYERWLGIAAADPAYSRSLSLQADFRLEAVTEQLPWQPFVARAVPSFLCLAADRFGSGQYRVIQPFNALRDYGFAQGAISSYLHTPLHIERMAPDAIILQRLYGAFEPQLRRLKAFSSAFKVFELDDYILELPELSEHRGAFGKHVERELSQAVALCDRLVVSTEELGHALRHLHPDIRVAQNRLEPTLWNVQPVPSPRRRPGRPRVGWAGGAGHTGDLLLLADVIKALASEVDWVFFGMCPAQLMPYVAEYHAGVSFERYPQRLASLDLDIALAPLERNRFNICKSNLRLLEYGACAYPVICSDIEPYRGVLPVTRVSNHSKAWVEAIRAHLADPQASRRAGLELQAYVLADWMLTEEAALEWGRAWLPD</sequence>